<dbReference type="Proteomes" id="UP001054945">
    <property type="component" value="Unassembled WGS sequence"/>
</dbReference>
<keyword evidence="2" id="KW-1185">Reference proteome</keyword>
<dbReference type="AlphaFoldDB" id="A0AAV4VIJ9"/>
<proteinExistence type="predicted"/>
<protein>
    <submittedName>
        <fullName evidence="1">Uncharacterized protein</fullName>
    </submittedName>
</protein>
<organism evidence="1 2">
    <name type="scientific">Caerostris extrusa</name>
    <name type="common">Bark spider</name>
    <name type="synonym">Caerostris bankana</name>
    <dbReference type="NCBI Taxonomy" id="172846"/>
    <lineage>
        <taxon>Eukaryota</taxon>
        <taxon>Metazoa</taxon>
        <taxon>Ecdysozoa</taxon>
        <taxon>Arthropoda</taxon>
        <taxon>Chelicerata</taxon>
        <taxon>Arachnida</taxon>
        <taxon>Araneae</taxon>
        <taxon>Araneomorphae</taxon>
        <taxon>Entelegynae</taxon>
        <taxon>Araneoidea</taxon>
        <taxon>Araneidae</taxon>
        <taxon>Caerostris</taxon>
    </lineage>
</organism>
<accession>A0AAV4VIJ9</accession>
<reference evidence="1 2" key="1">
    <citation type="submission" date="2021-06" db="EMBL/GenBank/DDBJ databases">
        <title>Caerostris extrusa draft genome.</title>
        <authorList>
            <person name="Kono N."/>
            <person name="Arakawa K."/>
        </authorList>
    </citation>
    <scope>NUCLEOTIDE SEQUENCE [LARGE SCALE GENOMIC DNA]</scope>
</reference>
<evidence type="ECO:0000313" key="2">
    <source>
        <dbReference type="Proteomes" id="UP001054945"/>
    </source>
</evidence>
<comment type="caution">
    <text evidence="1">The sequence shown here is derived from an EMBL/GenBank/DDBJ whole genome shotgun (WGS) entry which is preliminary data.</text>
</comment>
<evidence type="ECO:0000313" key="1">
    <source>
        <dbReference type="EMBL" id="GIY69971.1"/>
    </source>
</evidence>
<gene>
    <name evidence="1" type="ORF">CEXT_708671</name>
</gene>
<sequence length="123" mass="14151">MKKAITRKRRESCACSTKRMSGSPRLLKRRHPSLCWPKSYGELCQFDEALRSTAQRGEVSHTMDDCTLTAWHDYAVLLNDIGRHSKRGPQRRIEVLDPKSVDLLDTRRSIAHVFCSSESSTRF</sequence>
<dbReference type="EMBL" id="BPLR01014613">
    <property type="protein sequence ID" value="GIY69971.1"/>
    <property type="molecule type" value="Genomic_DNA"/>
</dbReference>
<name>A0AAV4VIJ9_CAEEX</name>